<evidence type="ECO:0000313" key="1">
    <source>
        <dbReference type="EMBL" id="JAH40973.1"/>
    </source>
</evidence>
<sequence length="58" mass="6533">MAAQTEEDKRASCHLLAMRLNSSAARNLFFPSSRDKPQDLAKVQYSTHQCEIPANQRA</sequence>
<reference evidence="1" key="1">
    <citation type="submission" date="2014-11" db="EMBL/GenBank/DDBJ databases">
        <authorList>
            <person name="Amaro Gonzalez C."/>
        </authorList>
    </citation>
    <scope>NUCLEOTIDE SEQUENCE</scope>
</reference>
<protein>
    <submittedName>
        <fullName evidence="1">Uncharacterized protein</fullName>
    </submittedName>
</protein>
<reference evidence="1" key="2">
    <citation type="journal article" date="2015" name="Fish Shellfish Immunol.">
        <title>Early steps in the European eel (Anguilla anguilla)-Vibrio vulnificus interaction in the gills: Role of the RtxA13 toxin.</title>
        <authorList>
            <person name="Callol A."/>
            <person name="Pajuelo D."/>
            <person name="Ebbesson L."/>
            <person name="Teles M."/>
            <person name="MacKenzie S."/>
            <person name="Amaro C."/>
        </authorList>
    </citation>
    <scope>NUCLEOTIDE SEQUENCE</scope>
</reference>
<name>A0A0E9SKE4_ANGAN</name>
<dbReference type="AlphaFoldDB" id="A0A0E9SKE4"/>
<organism evidence="1">
    <name type="scientific">Anguilla anguilla</name>
    <name type="common">European freshwater eel</name>
    <name type="synonym">Muraena anguilla</name>
    <dbReference type="NCBI Taxonomy" id="7936"/>
    <lineage>
        <taxon>Eukaryota</taxon>
        <taxon>Metazoa</taxon>
        <taxon>Chordata</taxon>
        <taxon>Craniata</taxon>
        <taxon>Vertebrata</taxon>
        <taxon>Euteleostomi</taxon>
        <taxon>Actinopterygii</taxon>
        <taxon>Neopterygii</taxon>
        <taxon>Teleostei</taxon>
        <taxon>Anguilliformes</taxon>
        <taxon>Anguillidae</taxon>
        <taxon>Anguilla</taxon>
    </lineage>
</organism>
<proteinExistence type="predicted"/>
<accession>A0A0E9SKE4</accession>
<dbReference type="EMBL" id="GBXM01067604">
    <property type="protein sequence ID" value="JAH40973.1"/>
    <property type="molecule type" value="Transcribed_RNA"/>
</dbReference>